<feature type="chain" id="PRO_5047212268" evidence="1">
    <location>
        <begin position="29"/>
        <end position="266"/>
    </location>
</feature>
<dbReference type="Proteomes" id="UP001519363">
    <property type="component" value="Unassembled WGS sequence"/>
</dbReference>
<dbReference type="RefSeq" id="WP_209707324.1">
    <property type="nucleotide sequence ID" value="NZ_JAGIOO010000001.1"/>
</dbReference>
<feature type="signal peptide" evidence="1">
    <location>
        <begin position="1"/>
        <end position="28"/>
    </location>
</feature>
<dbReference type="InterPro" id="IPR008585">
    <property type="entry name" value="Gamma_PGA_hydro"/>
</dbReference>
<protein>
    <submittedName>
        <fullName evidence="2">Phage replication-related protein YjqB (UPF0714/DUF867 family)</fullName>
    </submittedName>
</protein>
<dbReference type="PROSITE" id="PS51318">
    <property type="entry name" value="TAT"/>
    <property type="match status" value="1"/>
</dbReference>
<name>A0ABS5AJF2_9PSEU</name>
<dbReference type="Gene3D" id="3.40.630.100">
    <property type="entry name" value="Poly-gamma-glutamate hydrolase, zinc-binding motif"/>
    <property type="match status" value="1"/>
</dbReference>
<organism evidence="2 3">
    <name type="scientific">Crossiella equi</name>
    <dbReference type="NCBI Taxonomy" id="130796"/>
    <lineage>
        <taxon>Bacteria</taxon>
        <taxon>Bacillati</taxon>
        <taxon>Actinomycetota</taxon>
        <taxon>Actinomycetes</taxon>
        <taxon>Pseudonocardiales</taxon>
        <taxon>Pseudonocardiaceae</taxon>
        <taxon>Crossiella</taxon>
    </lineage>
</organism>
<proteinExistence type="predicted"/>
<dbReference type="InterPro" id="IPR038128">
    <property type="entry name" value="Gamma_PGA_hydro_sf"/>
</dbReference>
<dbReference type="InterPro" id="IPR006311">
    <property type="entry name" value="TAT_signal"/>
</dbReference>
<keyword evidence="1" id="KW-0732">Signal</keyword>
<comment type="caution">
    <text evidence="2">The sequence shown here is derived from an EMBL/GenBank/DDBJ whole genome shotgun (WGS) entry which is preliminary data.</text>
</comment>
<dbReference type="EMBL" id="JAGIOO010000001">
    <property type="protein sequence ID" value="MBP2476700.1"/>
    <property type="molecule type" value="Genomic_DNA"/>
</dbReference>
<accession>A0ABS5AJF2</accession>
<sequence>MTAASRRTFLGLLAAGALPVTLPRTALAADRYPSNTALYADPELVEGIDYARRSRRHQVFDDSLDQHFPLPGTVVLAPHGGGIEGGTSELCHAVAGYHPASLAPLDGPQLDFWMFEGVRPTDNGELHVTSTHCDDPVALSLVGGSQRAVALHGCSPGQLNLPTGARAVLAGGRDEQFRTLLLDRLRAAGFTAVDGVDHPTLSGRDAANITNRTLTGAGAQLELTTGLRDAMFANNTRPERRNTTTQVFWDFVGAVRGAIGTVAQSG</sequence>
<gene>
    <name evidence="2" type="ORF">JOF53_005572</name>
</gene>
<keyword evidence="3" id="KW-1185">Reference proteome</keyword>
<dbReference type="Pfam" id="PF05908">
    <property type="entry name" value="Gamma_PGA_hydro"/>
    <property type="match status" value="1"/>
</dbReference>
<evidence type="ECO:0000313" key="3">
    <source>
        <dbReference type="Proteomes" id="UP001519363"/>
    </source>
</evidence>
<reference evidence="2 3" key="1">
    <citation type="submission" date="2021-03" db="EMBL/GenBank/DDBJ databases">
        <title>Sequencing the genomes of 1000 actinobacteria strains.</title>
        <authorList>
            <person name="Klenk H.-P."/>
        </authorList>
    </citation>
    <scope>NUCLEOTIDE SEQUENCE [LARGE SCALE GENOMIC DNA]</scope>
    <source>
        <strain evidence="2 3">DSM 44580</strain>
    </source>
</reference>
<evidence type="ECO:0000313" key="2">
    <source>
        <dbReference type="EMBL" id="MBP2476700.1"/>
    </source>
</evidence>
<evidence type="ECO:0000256" key="1">
    <source>
        <dbReference type="SAM" id="SignalP"/>
    </source>
</evidence>